<feature type="active site" evidence="8">
    <location>
        <position position="351"/>
    </location>
</feature>
<evidence type="ECO:0000256" key="1">
    <source>
        <dbReference type="ARBA" id="ARBA00000135"/>
    </source>
</evidence>
<dbReference type="Gene3D" id="3.40.630.10">
    <property type="entry name" value="Zn peptidases"/>
    <property type="match status" value="1"/>
</dbReference>
<dbReference type="SUPFAM" id="SSF52949">
    <property type="entry name" value="Macro domain-like"/>
    <property type="match status" value="1"/>
</dbReference>
<dbReference type="Pfam" id="PF02789">
    <property type="entry name" value="Peptidase_M17_N"/>
    <property type="match status" value="1"/>
</dbReference>
<accession>A0A3D9V9V4</accession>
<keyword evidence="6 8" id="KW-0378">Hydrolase</keyword>
<comment type="function">
    <text evidence="7 8">Presumably involved in the processing and regular turnover of intracellular proteins. Catalyzes the removal of unsubstituted N-terminal amino acids from various peptides.</text>
</comment>
<dbReference type="HAMAP" id="MF_00181">
    <property type="entry name" value="Cytosol_peptidase_M17"/>
    <property type="match status" value="1"/>
</dbReference>
<feature type="binding site" evidence="8">
    <location>
        <position position="349"/>
    </location>
    <ligand>
        <name>Mn(2+)</name>
        <dbReference type="ChEBI" id="CHEBI:29035"/>
        <label>1</label>
    </ligand>
</feature>
<protein>
    <recommendedName>
        <fullName evidence="8">Probable cytosol aminopeptidase</fullName>
        <ecNumber evidence="8">3.4.11.1</ecNumber>
    </recommendedName>
    <alternativeName>
        <fullName evidence="8">Leucine aminopeptidase</fullName>
        <shortName evidence="8">LAP</shortName>
        <ecNumber evidence="8">3.4.11.10</ecNumber>
    </alternativeName>
    <alternativeName>
        <fullName evidence="8">Leucyl aminopeptidase</fullName>
    </alternativeName>
</protein>
<dbReference type="InterPro" id="IPR008283">
    <property type="entry name" value="Peptidase_M17_N"/>
</dbReference>
<dbReference type="PROSITE" id="PS00631">
    <property type="entry name" value="CYTOSOL_AP"/>
    <property type="match status" value="1"/>
</dbReference>
<gene>
    <name evidence="8" type="primary">pepA</name>
    <name evidence="10" type="ORF">DFJ64_0300</name>
</gene>
<dbReference type="InterPro" id="IPR023042">
    <property type="entry name" value="Peptidase_M17_leu_NH2_pept"/>
</dbReference>
<evidence type="ECO:0000313" key="11">
    <source>
        <dbReference type="Proteomes" id="UP000256485"/>
    </source>
</evidence>
<dbReference type="PRINTS" id="PR00481">
    <property type="entry name" value="LAMNOPPTDASE"/>
</dbReference>
<proteinExistence type="inferred from homology"/>
<keyword evidence="11" id="KW-1185">Reference proteome</keyword>
<feature type="binding site" evidence="8">
    <location>
        <position position="265"/>
    </location>
    <ligand>
        <name>Mn(2+)</name>
        <dbReference type="ChEBI" id="CHEBI:29035"/>
        <label>2</label>
    </ligand>
</feature>
<dbReference type="GO" id="GO:0070006">
    <property type="term" value="F:metalloaminopeptidase activity"/>
    <property type="evidence" value="ECO:0007669"/>
    <property type="project" value="InterPro"/>
</dbReference>
<name>A0A3D9V9V4_THECX</name>
<dbReference type="AlphaFoldDB" id="A0A3D9V9V4"/>
<evidence type="ECO:0000256" key="8">
    <source>
        <dbReference type="HAMAP-Rule" id="MF_00181"/>
    </source>
</evidence>
<dbReference type="EC" id="3.4.11.10" evidence="8"/>
<dbReference type="EMBL" id="QTUC01000001">
    <property type="protein sequence ID" value="REF34934.1"/>
    <property type="molecule type" value="Genomic_DNA"/>
</dbReference>
<dbReference type="GO" id="GO:0006508">
    <property type="term" value="P:proteolysis"/>
    <property type="evidence" value="ECO:0007669"/>
    <property type="project" value="UniProtKB-KW"/>
</dbReference>
<organism evidence="10 11">
    <name type="scientific">Thermasporomyces composti</name>
    <dbReference type="NCBI Taxonomy" id="696763"/>
    <lineage>
        <taxon>Bacteria</taxon>
        <taxon>Bacillati</taxon>
        <taxon>Actinomycetota</taxon>
        <taxon>Actinomycetes</taxon>
        <taxon>Propionibacteriales</taxon>
        <taxon>Nocardioidaceae</taxon>
        <taxon>Thermasporomyces</taxon>
    </lineage>
</organism>
<dbReference type="InterPro" id="IPR000819">
    <property type="entry name" value="Peptidase_M17_C"/>
</dbReference>
<dbReference type="GO" id="GO:0005737">
    <property type="term" value="C:cytoplasm"/>
    <property type="evidence" value="ECO:0007669"/>
    <property type="project" value="UniProtKB-SubCell"/>
</dbReference>
<evidence type="ECO:0000313" key="10">
    <source>
        <dbReference type="EMBL" id="REF34934.1"/>
    </source>
</evidence>
<reference evidence="10 11" key="1">
    <citation type="submission" date="2018-08" db="EMBL/GenBank/DDBJ databases">
        <title>Sequencing the genomes of 1000 actinobacteria strains.</title>
        <authorList>
            <person name="Klenk H.-P."/>
        </authorList>
    </citation>
    <scope>NUCLEOTIDE SEQUENCE [LARGE SCALE GENOMIC DNA]</scope>
    <source>
        <strain evidence="10 11">DSM 22891</strain>
    </source>
</reference>
<keyword evidence="8" id="KW-0479">Metal-binding</keyword>
<sequence>MSVSGPNISVATVAARSAKVDAVVIGVAPSDGGLALAPGSDDVDAALGGTLTQTLTRLGAKGKADEVTVLPSGGALVAPLVAAVGLGSEDPSPEALRRAAGAAVRALAGRADTVALALTDADPTTVGVLAEGALLGAYSYDRYRSDNGERPRPVSAVTVLTSHRRDKETKAALERAQTIARAVNLARDWVNTSPSDLYPAVFAEEARAAGKRAGLSVEILDEKALEAGGYGGILGVGKGSQRPPRLVRLSYRPSRATKHLAFVGKGITFDTGGISLKPSDAMITMKSDMSGAAAVIAAAAAVADLGLPVAVTAWAPMAENMPSGSAQRPSDVLRIYGGKTVEVLNTDAEGRLVLADAIVRAGEDKPKPDVIVDVATLTGACVVALGPRVFGIMANDDDLRAKVHQIAERVGEDGWPLPIPEGTRERLQSKVADLANVSTQRQGGALVAASFLEAFVADGIRWAHLDIAGPAFNESGPWGYTPAGGTGCGVRTLVGLAEAAAAGEL</sequence>
<feature type="binding site" evidence="8">
    <location>
        <position position="349"/>
    </location>
    <ligand>
        <name>Mn(2+)</name>
        <dbReference type="ChEBI" id="CHEBI:29035"/>
        <label>2</label>
    </ligand>
</feature>
<comment type="subcellular location">
    <subcellularLocation>
        <location evidence="8">Cytoplasm</location>
    </subcellularLocation>
</comment>
<keyword evidence="5 8" id="KW-0645">Protease</keyword>
<evidence type="ECO:0000256" key="5">
    <source>
        <dbReference type="ARBA" id="ARBA00022670"/>
    </source>
</evidence>
<keyword evidence="8" id="KW-0963">Cytoplasm</keyword>
<dbReference type="Proteomes" id="UP000256485">
    <property type="component" value="Unassembled WGS sequence"/>
</dbReference>
<feature type="binding site" evidence="8">
    <location>
        <position position="270"/>
    </location>
    <ligand>
        <name>Mn(2+)</name>
        <dbReference type="ChEBI" id="CHEBI:29035"/>
        <label>2</label>
    </ligand>
</feature>
<dbReference type="GO" id="GO:0030145">
    <property type="term" value="F:manganese ion binding"/>
    <property type="evidence" value="ECO:0007669"/>
    <property type="project" value="UniProtKB-UniRule"/>
</dbReference>
<feature type="binding site" evidence="8">
    <location>
        <position position="270"/>
    </location>
    <ligand>
        <name>Mn(2+)</name>
        <dbReference type="ChEBI" id="CHEBI:29035"/>
        <label>1</label>
    </ligand>
</feature>
<dbReference type="NCBIfam" id="NF002073">
    <property type="entry name" value="PRK00913.1-2"/>
    <property type="match status" value="1"/>
</dbReference>
<dbReference type="EC" id="3.4.11.1" evidence="8"/>
<evidence type="ECO:0000256" key="6">
    <source>
        <dbReference type="ARBA" id="ARBA00022801"/>
    </source>
</evidence>
<dbReference type="CDD" id="cd00433">
    <property type="entry name" value="Peptidase_M17"/>
    <property type="match status" value="1"/>
</dbReference>
<evidence type="ECO:0000256" key="4">
    <source>
        <dbReference type="ARBA" id="ARBA00022438"/>
    </source>
</evidence>
<feature type="binding site" evidence="8">
    <location>
        <position position="288"/>
    </location>
    <ligand>
        <name>Mn(2+)</name>
        <dbReference type="ChEBI" id="CHEBI:29035"/>
        <label>2</label>
    </ligand>
</feature>
<dbReference type="PANTHER" id="PTHR11963:SF23">
    <property type="entry name" value="CYTOSOL AMINOPEPTIDASE"/>
    <property type="match status" value="1"/>
</dbReference>
<comment type="catalytic activity">
    <reaction evidence="1 8">
        <text>Release of an N-terminal amino acid, Xaa-|-Yaa-, in which Xaa is preferably Leu, but may be other amino acids including Pro although not Arg or Lys, and Yaa may be Pro. Amino acid amides and methyl esters are also readily hydrolyzed, but rates on arylamides are exceedingly low.</text>
        <dbReference type="EC" id="3.4.11.1"/>
    </reaction>
</comment>
<evidence type="ECO:0000256" key="2">
    <source>
        <dbReference type="ARBA" id="ARBA00000967"/>
    </source>
</evidence>
<comment type="similarity">
    <text evidence="3 8">Belongs to the peptidase M17 family.</text>
</comment>
<keyword evidence="8" id="KW-0464">Manganese</keyword>
<comment type="cofactor">
    <cofactor evidence="8">
        <name>Mn(2+)</name>
        <dbReference type="ChEBI" id="CHEBI:29035"/>
    </cofactor>
    <text evidence="8">Binds 2 manganese ions per subunit.</text>
</comment>
<feature type="binding site" evidence="8">
    <location>
        <position position="347"/>
    </location>
    <ligand>
        <name>Mn(2+)</name>
        <dbReference type="ChEBI" id="CHEBI:29035"/>
        <label>1</label>
    </ligand>
</feature>
<comment type="catalytic activity">
    <reaction evidence="2 8">
        <text>Release of an N-terminal amino acid, preferentially leucine, but not glutamic or aspartic acids.</text>
        <dbReference type="EC" id="3.4.11.10"/>
    </reaction>
</comment>
<dbReference type="InterPro" id="IPR043472">
    <property type="entry name" value="Macro_dom-like"/>
</dbReference>
<feature type="active site" evidence="8">
    <location>
        <position position="277"/>
    </location>
</feature>
<dbReference type="Pfam" id="PF00883">
    <property type="entry name" value="Peptidase_M17"/>
    <property type="match status" value="1"/>
</dbReference>
<evidence type="ECO:0000256" key="7">
    <source>
        <dbReference type="ARBA" id="ARBA00049972"/>
    </source>
</evidence>
<feature type="domain" description="Cytosol aminopeptidase" evidence="9">
    <location>
        <begin position="345"/>
        <end position="352"/>
    </location>
</feature>
<evidence type="ECO:0000259" key="9">
    <source>
        <dbReference type="PROSITE" id="PS00631"/>
    </source>
</evidence>
<keyword evidence="4 8" id="KW-0031">Aminopeptidase</keyword>
<dbReference type="PANTHER" id="PTHR11963">
    <property type="entry name" value="LEUCINE AMINOPEPTIDASE-RELATED"/>
    <property type="match status" value="1"/>
</dbReference>
<dbReference type="SUPFAM" id="SSF53187">
    <property type="entry name" value="Zn-dependent exopeptidases"/>
    <property type="match status" value="1"/>
</dbReference>
<evidence type="ECO:0000256" key="3">
    <source>
        <dbReference type="ARBA" id="ARBA00009528"/>
    </source>
</evidence>
<dbReference type="Gene3D" id="3.40.220.10">
    <property type="entry name" value="Leucine Aminopeptidase, subunit E, domain 1"/>
    <property type="match status" value="1"/>
</dbReference>
<dbReference type="RefSeq" id="WP_245940894.1">
    <property type="nucleotide sequence ID" value="NZ_QTUC01000001.1"/>
</dbReference>
<comment type="caution">
    <text evidence="10">The sequence shown here is derived from an EMBL/GenBank/DDBJ whole genome shotgun (WGS) entry which is preliminary data.</text>
</comment>
<dbReference type="InterPro" id="IPR011356">
    <property type="entry name" value="Leucine_aapep/pepB"/>
</dbReference>